<feature type="transmembrane region" description="Helical" evidence="1">
    <location>
        <begin position="44"/>
        <end position="62"/>
    </location>
</feature>
<protein>
    <submittedName>
        <fullName evidence="2">Uncharacterized protein</fullName>
    </submittedName>
</protein>
<gene>
    <name evidence="2" type="ORF">AAE3_LOCUS11248</name>
</gene>
<evidence type="ECO:0000256" key="1">
    <source>
        <dbReference type="SAM" id="Phobius"/>
    </source>
</evidence>
<dbReference type="Proteomes" id="UP000467700">
    <property type="component" value="Unassembled WGS sequence"/>
</dbReference>
<reference evidence="2 3" key="1">
    <citation type="submission" date="2020-01" db="EMBL/GenBank/DDBJ databases">
        <authorList>
            <person name="Gupta K D."/>
        </authorList>
    </citation>
    <scope>NUCLEOTIDE SEQUENCE [LARGE SCALE GENOMIC DNA]</scope>
</reference>
<keyword evidence="1" id="KW-0472">Membrane</keyword>
<name>A0A8S0X6P9_CYCAE</name>
<accession>A0A8S0X6P9</accession>
<dbReference type="EMBL" id="CACVBS010000073">
    <property type="protein sequence ID" value="CAA7269012.1"/>
    <property type="molecule type" value="Genomic_DNA"/>
</dbReference>
<keyword evidence="3" id="KW-1185">Reference proteome</keyword>
<dbReference type="AlphaFoldDB" id="A0A8S0X6P9"/>
<evidence type="ECO:0000313" key="3">
    <source>
        <dbReference type="Proteomes" id="UP000467700"/>
    </source>
</evidence>
<dbReference type="OrthoDB" id="10525644at2759"/>
<keyword evidence="1" id="KW-1133">Transmembrane helix</keyword>
<feature type="transmembrane region" description="Helical" evidence="1">
    <location>
        <begin position="338"/>
        <end position="361"/>
    </location>
</feature>
<organism evidence="2 3">
    <name type="scientific">Cyclocybe aegerita</name>
    <name type="common">Black poplar mushroom</name>
    <name type="synonym">Agrocybe aegerita</name>
    <dbReference type="NCBI Taxonomy" id="1973307"/>
    <lineage>
        <taxon>Eukaryota</taxon>
        <taxon>Fungi</taxon>
        <taxon>Dikarya</taxon>
        <taxon>Basidiomycota</taxon>
        <taxon>Agaricomycotina</taxon>
        <taxon>Agaricomycetes</taxon>
        <taxon>Agaricomycetidae</taxon>
        <taxon>Agaricales</taxon>
        <taxon>Agaricineae</taxon>
        <taxon>Bolbitiaceae</taxon>
        <taxon>Cyclocybe</taxon>
    </lineage>
</organism>
<proteinExistence type="predicted"/>
<comment type="caution">
    <text evidence="2">The sequence shown here is derived from an EMBL/GenBank/DDBJ whole genome shotgun (WGS) entry which is preliminary data.</text>
</comment>
<sequence length="704" mass="74788">MFVRERTPLPCGPAFAGLRHSPINIGLAAGVVALQQSPFGGRTAVALATSGLVGGATLAYFVQAHFNRRVLAAPVNITSSNLYHTAIVHPSCPLGSSSFGSGDALGNLICPAPFDYGEPGPACDSLSQMNALELDNWFSTAISSCEVGDAPGTDLMVLPLVPPTPPLRSGCTDVGKHIPGDMIVYGTVERSLSIYHGATCPVTWIGGNKDFSSIHDVQEVSRVSEDLSSVHSVQKVSQPPSSSSVQCSTLEDLNLESIIVGLTLLSGLHKRRGIPLRTPAVNEHVPIKSISAVSVPSPRNSRLVPTMMDFQLAASALVAAGNPEPSDRTLMIAQHIRGVFNCLCVVFALYLIMICIFKASVNTKFKVSFNFTKRDVRTLPVALSSASVPANEESDESDDFFSLPSTPRHLDVASAEATQITPVEDQNVSSFVDTPSVVPKSEQEAAALVVEPVSEEAHLSNNDDVEEKVNEEIISSVELEPILDEDPSSTVSGGLDPKASPFVPTILRLSAASTSAALETVDDDAPLSPSAILTHVSARPPGRRRRKHHRKNKNKAVEITLKLHFPAYNTPDLQGGMYGFNDFDILDTQPRLLHQTCLRDATLPLSSSLPPTHSNSQHTSSKSVSVLTSLSALSIVGIRVGCRLTRLAPCPTLRTTLPIARVVQGVDERLASCAGVVVFGVQVGVGGLTSFAAFDLCIDDDGLR</sequence>
<evidence type="ECO:0000313" key="2">
    <source>
        <dbReference type="EMBL" id="CAA7269012.1"/>
    </source>
</evidence>
<keyword evidence="1" id="KW-0812">Transmembrane</keyword>